<evidence type="ECO:0000313" key="2">
    <source>
        <dbReference type="Proteomes" id="UP001159427"/>
    </source>
</evidence>
<reference evidence="1 2" key="1">
    <citation type="submission" date="2022-05" db="EMBL/GenBank/DDBJ databases">
        <authorList>
            <consortium name="Genoscope - CEA"/>
            <person name="William W."/>
        </authorList>
    </citation>
    <scope>NUCLEOTIDE SEQUENCE [LARGE SCALE GENOMIC DNA]</scope>
</reference>
<comment type="caution">
    <text evidence="1">The sequence shown here is derived from an EMBL/GenBank/DDBJ whole genome shotgun (WGS) entry which is preliminary data.</text>
</comment>
<evidence type="ECO:0000313" key="1">
    <source>
        <dbReference type="EMBL" id="CAH3019315.1"/>
    </source>
</evidence>
<organism evidence="1 2">
    <name type="scientific">Porites evermanni</name>
    <dbReference type="NCBI Taxonomy" id="104178"/>
    <lineage>
        <taxon>Eukaryota</taxon>
        <taxon>Metazoa</taxon>
        <taxon>Cnidaria</taxon>
        <taxon>Anthozoa</taxon>
        <taxon>Hexacorallia</taxon>
        <taxon>Scleractinia</taxon>
        <taxon>Fungiina</taxon>
        <taxon>Poritidae</taxon>
        <taxon>Porites</taxon>
    </lineage>
</organism>
<feature type="non-terminal residue" evidence="1">
    <location>
        <position position="139"/>
    </location>
</feature>
<keyword evidence="2" id="KW-1185">Reference proteome</keyword>
<dbReference type="EMBL" id="CALNXI010000113">
    <property type="protein sequence ID" value="CAH3019315.1"/>
    <property type="molecule type" value="Genomic_DNA"/>
</dbReference>
<dbReference type="Proteomes" id="UP001159427">
    <property type="component" value="Unassembled WGS sequence"/>
</dbReference>
<gene>
    <name evidence="1" type="ORF">PEVE_00002278</name>
</gene>
<proteinExistence type="predicted"/>
<name>A0ABN8LUI7_9CNID</name>
<accession>A0ABN8LUI7</accession>
<protein>
    <submittedName>
        <fullName evidence="1">Uncharacterized protein</fullName>
    </submittedName>
</protein>
<sequence>MVASLTCSFSKHSSIPCGDSKHYRNIKEYVPLRSCRRDITSHLQRLKTSQANIKGEWQLILLRAGLFDEDGETLTICPLHRDIFGTIWNSSRPVAKCHHPLHGRSRAKPERGISLEISKEIQVYWGVLVPIGSGICELC</sequence>